<keyword evidence="5" id="KW-0206">Cytoskeleton</keyword>
<gene>
    <name evidence="9" type="primary">LOC106178611</name>
</gene>
<evidence type="ECO:0000256" key="5">
    <source>
        <dbReference type="ARBA" id="ARBA00023212"/>
    </source>
</evidence>
<organism evidence="8 9">
    <name type="scientific">Lingula anatina</name>
    <name type="common">Brachiopod</name>
    <name type="synonym">Lingula unguis</name>
    <dbReference type="NCBI Taxonomy" id="7574"/>
    <lineage>
        <taxon>Eukaryota</taxon>
        <taxon>Metazoa</taxon>
        <taxon>Spiralia</taxon>
        <taxon>Lophotrochozoa</taxon>
        <taxon>Brachiopoda</taxon>
        <taxon>Linguliformea</taxon>
        <taxon>Lingulata</taxon>
        <taxon>Lingulida</taxon>
        <taxon>Linguloidea</taxon>
        <taxon>Lingulidae</taxon>
        <taxon>Lingula</taxon>
    </lineage>
</organism>
<dbReference type="Proteomes" id="UP000085678">
    <property type="component" value="Unplaced"/>
</dbReference>
<evidence type="ECO:0000313" key="8">
    <source>
        <dbReference type="Proteomes" id="UP000085678"/>
    </source>
</evidence>
<accession>A0A1S3K3X1</accession>
<dbReference type="STRING" id="7574.A0A1S3K3X1"/>
<evidence type="ECO:0000259" key="7">
    <source>
        <dbReference type="Pfam" id="PF15297"/>
    </source>
</evidence>
<evidence type="ECO:0000313" key="9">
    <source>
        <dbReference type="RefSeq" id="XP_013417325.1"/>
    </source>
</evidence>
<evidence type="ECO:0000256" key="6">
    <source>
        <dbReference type="SAM" id="MobiDB-lite"/>
    </source>
</evidence>
<feature type="region of interest" description="Disordered" evidence="6">
    <location>
        <begin position="372"/>
        <end position="398"/>
    </location>
</feature>
<feature type="compositionally biased region" description="Basic and acidic residues" evidence="6">
    <location>
        <begin position="39"/>
        <end position="99"/>
    </location>
</feature>
<dbReference type="InterPro" id="IPR052855">
    <property type="entry name" value="CKAP2-like"/>
</dbReference>
<proteinExistence type="inferred from homology"/>
<reference evidence="9" key="1">
    <citation type="submission" date="2025-08" db="UniProtKB">
        <authorList>
            <consortium name="RefSeq"/>
        </authorList>
    </citation>
    <scope>IDENTIFICATION</scope>
    <source>
        <tissue evidence="9">Gonads</tissue>
    </source>
</reference>
<keyword evidence="4" id="KW-0597">Phosphoprotein</keyword>
<keyword evidence="8" id="KW-1185">Reference proteome</keyword>
<dbReference type="Pfam" id="PF15297">
    <property type="entry name" value="CKAP2_C"/>
    <property type="match status" value="2"/>
</dbReference>
<dbReference type="OrthoDB" id="6288182at2759"/>
<dbReference type="InParanoid" id="A0A1S3K3X1"/>
<keyword evidence="3" id="KW-0963">Cytoplasm</keyword>
<name>A0A1S3K3X1_LINAN</name>
<dbReference type="PANTHER" id="PTHR47078:SF1">
    <property type="entry name" value="CYTOSKELETON-ASSOCIATED PROTEIN 2-LIKE"/>
    <property type="match status" value="1"/>
</dbReference>
<dbReference type="RefSeq" id="XP_013417325.1">
    <property type="nucleotide sequence ID" value="XM_013561871.1"/>
</dbReference>
<comment type="subcellular location">
    <subcellularLocation>
        <location evidence="1">Cytoplasm</location>
        <location evidence="1">Cytoskeleton</location>
    </subcellularLocation>
</comment>
<feature type="region of interest" description="Disordered" evidence="6">
    <location>
        <begin position="269"/>
        <end position="305"/>
    </location>
</feature>
<feature type="domain" description="Cytoskeleton-associated protein 2 C-terminal" evidence="7">
    <location>
        <begin position="540"/>
        <end position="639"/>
    </location>
</feature>
<dbReference type="AlphaFoldDB" id="A0A1S3K3X1"/>
<feature type="compositionally biased region" description="Polar residues" evidence="6">
    <location>
        <begin position="119"/>
        <end position="152"/>
    </location>
</feature>
<feature type="compositionally biased region" description="Basic residues" evidence="6">
    <location>
        <begin position="221"/>
        <end position="230"/>
    </location>
</feature>
<dbReference type="GO" id="GO:0005813">
    <property type="term" value="C:centrosome"/>
    <property type="evidence" value="ECO:0007669"/>
    <property type="project" value="TreeGrafter"/>
</dbReference>
<evidence type="ECO:0000256" key="1">
    <source>
        <dbReference type="ARBA" id="ARBA00004245"/>
    </source>
</evidence>
<protein>
    <submittedName>
        <fullName evidence="9">Cytoskeleton-associated protein 2</fullName>
    </submittedName>
</protein>
<dbReference type="KEGG" id="lak:106178611"/>
<feature type="region of interest" description="Disordered" evidence="6">
    <location>
        <begin position="204"/>
        <end position="230"/>
    </location>
</feature>
<dbReference type="GO" id="GO:0072686">
    <property type="term" value="C:mitotic spindle"/>
    <property type="evidence" value="ECO:0007669"/>
    <property type="project" value="TreeGrafter"/>
</dbReference>
<feature type="region of interest" description="Disordered" evidence="6">
    <location>
        <begin position="22"/>
        <end position="156"/>
    </location>
</feature>
<evidence type="ECO:0000256" key="2">
    <source>
        <dbReference type="ARBA" id="ARBA00009468"/>
    </source>
</evidence>
<feature type="compositionally biased region" description="Basic residues" evidence="6">
    <location>
        <begin position="372"/>
        <end position="381"/>
    </location>
</feature>
<dbReference type="InterPro" id="IPR029197">
    <property type="entry name" value="CKAP2_C"/>
</dbReference>
<sequence>MENCPGFNQDKLLSREARLQKWRQQKPVRIPLKTTQRSTQHDNTDNKVSTERKLGLKTLKLSEKDGPQRVKRPVEDTLSMREKLELWKQEKRQKQEERTQSVTGKKVFKPSGVFRAGSNAGTLTCPTNPKSSEATKSSNASNTKTRPSSGQAPQEMHLCKENKALDFLKTNKRRLSFTIQEGASPLVKESQLAASVSRDGVGINADVNQKDNGNCGDSVKGKTKRQSLSTKHRLSFGATVNVGVVAVSDKRKSMSTNKRYSLAAQAMQSRSGLANKRKSLPVQSVRSGKPGLKASHCRQQGEGSLPGKVKLAAGAESCVLSQKGPGKNKGDIRGSSVMPVLAKKRASLEKKSIRKAPTLASVIRRSSLSKRNHMKLQKGRRQTMAALPSQVTQVVPKSAMRKSLAPTITSNVRTDVDGAEGNRVGVVMPNVRNVRFVTPVGSSTRTHGTLRKTPRVETSMREKLDSWLKAKGKTPSRFRHLMFFGAHLSAKQKGKQKEPATKRSLSVAELTEQQAHMAAESEDVLRQNLNFDSEEEEEEEEREDSGIQSQLRDMLEECTTLYEAGCPAPSIFSWLDEIESSVSTARRSAEYWVVRAKVTEGSGSENDVLDVFEEAMKADAKPPEPIVQALQEFVLRMEERCKSKGIAMTPRQPLLEIGNISKDKTTTPSHLQVKEGNVFESSAIKYCIKEQTPYFQRLKAAVSDSVQSPIHLCAVVTPVRRSTRKSCANLPRMLLDHDTVVSSVSDIPEDMKETVLFKPNKALNMKLEDSIAQEQPVESQ</sequence>
<evidence type="ECO:0000256" key="4">
    <source>
        <dbReference type="ARBA" id="ARBA00022553"/>
    </source>
</evidence>
<comment type="similarity">
    <text evidence="2">Belongs to the CKAP2 family.</text>
</comment>
<evidence type="ECO:0000256" key="3">
    <source>
        <dbReference type="ARBA" id="ARBA00022490"/>
    </source>
</evidence>
<dbReference type="GO" id="GO:0005829">
    <property type="term" value="C:cytosol"/>
    <property type="evidence" value="ECO:0007669"/>
    <property type="project" value="TreeGrafter"/>
</dbReference>
<dbReference type="PANTHER" id="PTHR47078">
    <property type="entry name" value="CYTOSKELETON-ASSOCIATED PROTEIN 2-LIKE"/>
    <property type="match status" value="1"/>
</dbReference>
<dbReference type="GeneID" id="106178611"/>
<feature type="domain" description="Cytoskeleton-associated protein 2 C-terminal" evidence="7">
    <location>
        <begin position="663"/>
        <end position="763"/>
    </location>
</feature>